<evidence type="ECO:0000256" key="1">
    <source>
        <dbReference type="ARBA" id="ARBA00004771"/>
    </source>
</evidence>
<accession>A0ABV6H6T1</accession>
<dbReference type="RefSeq" id="WP_382362493.1">
    <property type="nucleotide sequence ID" value="NZ_JBHLWV010000016.1"/>
</dbReference>
<comment type="caution">
    <text evidence="13">The sequence shown here is derived from an EMBL/GenBank/DDBJ whole genome shotgun (WGS) entry which is preliminary data.</text>
</comment>
<evidence type="ECO:0000256" key="9">
    <source>
        <dbReference type="ARBA" id="ARBA00023315"/>
    </source>
</evidence>
<evidence type="ECO:0000256" key="7">
    <source>
        <dbReference type="ARBA" id="ARBA00022798"/>
    </source>
</evidence>
<evidence type="ECO:0000313" key="14">
    <source>
        <dbReference type="Proteomes" id="UP001589783"/>
    </source>
</evidence>
<dbReference type="Proteomes" id="UP001589783">
    <property type="component" value="Unassembled WGS sequence"/>
</dbReference>
<dbReference type="InterPro" id="IPR045034">
    <property type="entry name" value="O-acyltransferase_WSD1-like"/>
</dbReference>
<dbReference type="InterPro" id="IPR009721">
    <property type="entry name" value="O-acyltransferase_WSD1_C"/>
</dbReference>
<keyword evidence="6" id="KW-0808">Transferase</keyword>
<comment type="similarity">
    <text evidence="3">Belongs to the long-chain O-acyltransferase family.</text>
</comment>
<evidence type="ECO:0000259" key="11">
    <source>
        <dbReference type="Pfam" id="PF03007"/>
    </source>
</evidence>
<evidence type="ECO:0000313" key="13">
    <source>
        <dbReference type="EMBL" id="MFC0314581.1"/>
    </source>
</evidence>
<evidence type="ECO:0000256" key="2">
    <source>
        <dbReference type="ARBA" id="ARBA00005189"/>
    </source>
</evidence>
<dbReference type="Pfam" id="PF03007">
    <property type="entry name" value="WS_DGAT_cat"/>
    <property type="match status" value="1"/>
</dbReference>
<feature type="domain" description="O-acyltransferase WSD1-like N-terminal" evidence="11">
    <location>
        <begin position="45"/>
        <end position="284"/>
    </location>
</feature>
<evidence type="ECO:0000256" key="8">
    <source>
        <dbReference type="ARBA" id="ARBA00023098"/>
    </source>
</evidence>
<protein>
    <recommendedName>
        <fullName evidence="4">diacylglycerol O-acyltransferase</fullName>
        <ecNumber evidence="4">2.3.1.20</ecNumber>
    </recommendedName>
</protein>
<dbReference type="PANTHER" id="PTHR31650:SF1">
    <property type="entry name" value="WAX ESTER SYNTHASE_DIACYLGLYCEROL ACYLTRANSFERASE 4-RELATED"/>
    <property type="match status" value="1"/>
</dbReference>
<dbReference type="InterPro" id="IPR023213">
    <property type="entry name" value="CAT-like_dom_sf"/>
</dbReference>
<evidence type="ECO:0000256" key="5">
    <source>
        <dbReference type="ARBA" id="ARBA00022516"/>
    </source>
</evidence>
<keyword evidence="5" id="KW-0444">Lipid biosynthesis</keyword>
<dbReference type="PANTHER" id="PTHR31650">
    <property type="entry name" value="O-ACYLTRANSFERASE (WSD1-LIKE) FAMILY PROTEIN"/>
    <property type="match status" value="1"/>
</dbReference>
<organism evidence="13 14">
    <name type="scientific">Gordonia phosphorivorans</name>
    <dbReference type="NCBI Taxonomy" id="1056982"/>
    <lineage>
        <taxon>Bacteria</taxon>
        <taxon>Bacillati</taxon>
        <taxon>Actinomycetota</taxon>
        <taxon>Actinomycetes</taxon>
        <taxon>Mycobacteriales</taxon>
        <taxon>Gordoniaceae</taxon>
        <taxon>Gordonia</taxon>
    </lineage>
</organism>
<dbReference type="Gene3D" id="3.30.559.10">
    <property type="entry name" value="Chloramphenicol acetyltransferase-like domain"/>
    <property type="match status" value="1"/>
</dbReference>
<dbReference type="EMBL" id="JBHLWV010000016">
    <property type="protein sequence ID" value="MFC0314581.1"/>
    <property type="molecule type" value="Genomic_DNA"/>
</dbReference>
<dbReference type="EC" id="2.3.1.20" evidence="4"/>
<evidence type="ECO:0000256" key="10">
    <source>
        <dbReference type="ARBA" id="ARBA00048109"/>
    </source>
</evidence>
<gene>
    <name evidence="13" type="ORF">ACFFJD_06925</name>
</gene>
<evidence type="ECO:0000256" key="6">
    <source>
        <dbReference type="ARBA" id="ARBA00022679"/>
    </source>
</evidence>
<keyword evidence="9" id="KW-0012">Acyltransferase</keyword>
<dbReference type="Pfam" id="PF06974">
    <property type="entry name" value="WS_DGAT_C"/>
    <property type="match status" value="1"/>
</dbReference>
<proteinExistence type="inferred from homology"/>
<evidence type="ECO:0000256" key="4">
    <source>
        <dbReference type="ARBA" id="ARBA00013244"/>
    </source>
</evidence>
<evidence type="ECO:0000259" key="12">
    <source>
        <dbReference type="Pfam" id="PF06974"/>
    </source>
</evidence>
<comment type="catalytic activity">
    <reaction evidence="10">
        <text>an acyl-CoA + a 1,2-diacyl-sn-glycerol = a triacyl-sn-glycerol + CoA</text>
        <dbReference type="Rhea" id="RHEA:10868"/>
        <dbReference type="ChEBI" id="CHEBI:17815"/>
        <dbReference type="ChEBI" id="CHEBI:57287"/>
        <dbReference type="ChEBI" id="CHEBI:58342"/>
        <dbReference type="ChEBI" id="CHEBI:64615"/>
        <dbReference type="EC" id="2.3.1.20"/>
    </reaction>
</comment>
<comment type="pathway">
    <text evidence="1">Glycerolipid metabolism; triacylglycerol biosynthesis.</text>
</comment>
<dbReference type="SUPFAM" id="SSF52777">
    <property type="entry name" value="CoA-dependent acyltransferases"/>
    <property type="match status" value="1"/>
</dbReference>
<keyword evidence="8" id="KW-0443">Lipid metabolism</keyword>
<reference evidence="13 14" key="1">
    <citation type="submission" date="2024-09" db="EMBL/GenBank/DDBJ databases">
        <authorList>
            <person name="Sun Q."/>
            <person name="Mori K."/>
        </authorList>
    </citation>
    <scope>NUCLEOTIDE SEQUENCE [LARGE SCALE GENOMIC DNA]</scope>
    <source>
        <strain evidence="13 14">CCM 7957</strain>
    </source>
</reference>
<name>A0ABV6H6T1_9ACTN</name>
<feature type="domain" description="O-acyltransferase WSD1 C-terminal" evidence="12">
    <location>
        <begin position="332"/>
        <end position="464"/>
    </location>
</feature>
<comment type="pathway">
    <text evidence="2">Lipid metabolism.</text>
</comment>
<keyword evidence="7" id="KW-0319">Glycerol metabolism</keyword>
<sequence>MTSKAPAAKDERMGAFDAVMYDVEGDPLLRSGIVAFVVLDGPPDRAQVAARVERLTRVFPRLRQRAVGNQFSPAPPRWETDPNFDPSYHVRWRRLLDDEADMQAALDYAARVSESDFDHARPLWEIAILTGLVDGQAAVIFKIHHSVADGMGGLAMSAALFDLSAQPDDLGPMPDAPADAAPADLLERVIHATRFEFGAVEEVVVGSTRLALRAMRAVATRPVSTALSAGRTAVSAAAMLAPQGPPRSEWMTGRSLTSHFTIVQVPLAALKAAAHRADVTLNVVFMAAVADAVGAYHRRHGHDLESIRVNMPIDQRRPGDAPTGNHWVPARFLVPTDDSTPTDRLYRLQGLLHLARTDPALGLSEMVYKALALLPAPLTERLAGGLMKGVDVAATNVPGSPVPVYMCGAQVTTLVPFAPKSGAAINVALLTYGGSAFIGVNADPAAVDDPAELTACLAEAFADLTAEEA</sequence>
<dbReference type="InterPro" id="IPR004255">
    <property type="entry name" value="O-acyltransferase_WSD1_N"/>
</dbReference>
<keyword evidence="14" id="KW-1185">Reference proteome</keyword>
<evidence type="ECO:0000256" key="3">
    <source>
        <dbReference type="ARBA" id="ARBA00009587"/>
    </source>
</evidence>